<dbReference type="AlphaFoldDB" id="E0XT26"/>
<accession>E0XT26</accession>
<feature type="region of interest" description="Disordered" evidence="1">
    <location>
        <begin position="38"/>
        <end position="99"/>
    </location>
</feature>
<dbReference type="SUPFAM" id="SSF55811">
    <property type="entry name" value="Nudix"/>
    <property type="match status" value="1"/>
</dbReference>
<feature type="compositionally biased region" description="Basic and acidic residues" evidence="1">
    <location>
        <begin position="140"/>
        <end position="152"/>
    </location>
</feature>
<evidence type="ECO:0000313" key="3">
    <source>
        <dbReference type="EMBL" id="ADI17567.1"/>
    </source>
</evidence>
<dbReference type="EMBL" id="GU474868">
    <property type="protein sequence ID" value="ADI17567.1"/>
    <property type="molecule type" value="Genomic_DNA"/>
</dbReference>
<feature type="region of interest" description="Disordered" evidence="1">
    <location>
        <begin position="140"/>
        <end position="190"/>
    </location>
</feature>
<feature type="compositionally biased region" description="Basic and acidic residues" evidence="1">
    <location>
        <begin position="38"/>
        <end position="48"/>
    </location>
</feature>
<reference evidence="3" key="1">
    <citation type="journal article" date="2011" name="Environ. Microbiol.">
        <title>Time-series analyses of Monterey Bay coastal microbial picoplankton using a 'genome proxy' microarray.</title>
        <authorList>
            <person name="Rich V.I."/>
            <person name="Pham V.D."/>
            <person name="Eppley J."/>
            <person name="Shi Y."/>
            <person name="DeLong E.F."/>
        </authorList>
    </citation>
    <scope>NUCLEOTIDE SEQUENCE</scope>
</reference>
<evidence type="ECO:0000256" key="1">
    <source>
        <dbReference type="SAM" id="MobiDB-lite"/>
    </source>
</evidence>
<feature type="domain" description="NrtR DNA-binding winged helix" evidence="2">
    <location>
        <begin position="473"/>
        <end position="533"/>
    </location>
</feature>
<dbReference type="Pfam" id="PF21906">
    <property type="entry name" value="WHD_NrtR"/>
    <property type="match status" value="1"/>
</dbReference>
<dbReference type="Gene3D" id="1.10.10.10">
    <property type="entry name" value="Winged helix-like DNA-binding domain superfamily/Winged helix DNA-binding domain"/>
    <property type="match status" value="1"/>
</dbReference>
<feature type="compositionally biased region" description="Basic residues" evidence="1">
    <location>
        <begin position="55"/>
        <end position="67"/>
    </location>
</feature>
<protein>
    <submittedName>
        <fullName evidence="3">Uncharacterized conserved protein</fullName>
    </submittedName>
</protein>
<feature type="compositionally biased region" description="Basic and acidic residues" evidence="1">
    <location>
        <begin position="173"/>
        <end position="189"/>
    </location>
</feature>
<sequence>MDHRIAAIKFCDREDRHATTCASHPFPIGFARDREFARDTQNKEHETTYPDAPRGRRVGRERPRRRGQAPDRCRPQRKPATGAMAGPTNDGTRSRARLRRTTRVRNLGAHARCPHIAPDFRYHRRTLPGRARNASLPYRDATKHSCNRDRRGTQSGHGDAGANARRLRRRRDARHDARFSDRRTSGFRDQHRRLGTGLNRRNAAHALRAARRGLTANKEPDYAFKAKQMTPVNTPARNRQNAITVELSAVIVAVGPDGPQVLVLQPDRSRPAALPSGPLESQHRTLDGGLRTSVEEQTGFELGYVEQLYSFGDANRHASARAKLGRALSIGYLALVHEDKLRRTDACEWRSWYDFFPWEDWRDGTPGILASVRDGIAGWIAEAPRDQRKSREERAQVTFCVPDGHWNEELALERYELLYEIGLVPEAHRDGADCWAPREAAIMDAQSLQADHRRILATAISRLRGKIKYRPVVFELMPSSFTFLELQRAVEALAGVELHKANFRRLVEHQGLVEDTGAKSAKTGGRPASLFRFRREVVLERPASGVGLPPVRRRPD</sequence>
<dbReference type="InterPro" id="IPR054105">
    <property type="entry name" value="WHD_NrtR"/>
</dbReference>
<dbReference type="InterPro" id="IPR015797">
    <property type="entry name" value="NUDIX_hydrolase-like_dom_sf"/>
</dbReference>
<dbReference type="SUPFAM" id="SSF46785">
    <property type="entry name" value="Winged helix' DNA-binding domain"/>
    <property type="match status" value="1"/>
</dbReference>
<dbReference type="CDD" id="cd18873">
    <property type="entry name" value="NUDIX_NadM_like"/>
    <property type="match status" value="1"/>
</dbReference>
<proteinExistence type="predicted"/>
<dbReference type="Gene3D" id="3.90.79.10">
    <property type="entry name" value="Nucleoside Triphosphate Pyrophosphohydrolase"/>
    <property type="match status" value="1"/>
</dbReference>
<name>E0XT26_9PROT</name>
<evidence type="ECO:0000259" key="2">
    <source>
        <dbReference type="Pfam" id="PF21906"/>
    </source>
</evidence>
<dbReference type="InterPro" id="IPR036388">
    <property type="entry name" value="WH-like_DNA-bd_sf"/>
</dbReference>
<dbReference type="InterPro" id="IPR036390">
    <property type="entry name" value="WH_DNA-bd_sf"/>
</dbReference>
<organism evidence="3">
    <name type="scientific">uncultured alpha proteobacterium HF0130_06E21</name>
    <dbReference type="NCBI Taxonomy" id="710808"/>
    <lineage>
        <taxon>Bacteria</taxon>
        <taxon>Pseudomonadati</taxon>
        <taxon>Pseudomonadota</taxon>
        <taxon>Alphaproteobacteria</taxon>
        <taxon>environmental samples</taxon>
    </lineage>
</organism>